<evidence type="ECO:0000256" key="6">
    <source>
        <dbReference type="ARBA" id="ARBA00023002"/>
    </source>
</evidence>
<evidence type="ECO:0000259" key="8">
    <source>
        <dbReference type="Pfam" id="PF02770"/>
    </source>
</evidence>
<dbReference type="InterPro" id="IPR009100">
    <property type="entry name" value="AcylCoA_DH/oxidase_NM_dom_sf"/>
</dbReference>
<dbReference type="Pfam" id="PF00441">
    <property type="entry name" value="Acyl-CoA_dh_1"/>
    <property type="match status" value="1"/>
</dbReference>
<protein>
    <submittedName>
        <fullName evidence="10">Acyl-CoA dehydrogenase family protein</fullName>
    </submittedName>
</protein>
<comment type="subunit">
    <text evidence="3">Homodimer.</text>
</comment>
<sequence>MSPHLPSAAAAELPERVLRFVRETVIPYEKDPRNHGHGPSEDLVHELRSHAREAGLMAPQLPAEFGGHGLTHLQTAAVFRAAGYSPLGPVALNIMAPDEGNMHLLERVATAAQKQRFLRPLASGDMRSAFLMTEPDDGAGSDPSMLRTEAVRDGSDWLISGRKWLITGAVGAGFGIVMARTEERATMFLVDMDSPGITIERILDTIDNSMPGGHAVIALDRVRVPADQILGEEGRGFDYAQVRLAPARLTHCMRWWGTARRAHDIATDYACRRQAFGKPLIDHEGVGFMLADNEIELKQAELMIDWCAAVLDTGAKGTHESSMAKVAVSEALYRIVDRCVQVLGGLGVTRDTVVEQAFREIRAFRIYDGPSEVHRWSLAKSIKRRMKEHRAS</sequence>
<feature type="domain" description="Acyl-CoA oxidase/dehydrogenase middle" evidence="8">
    <location>
        <begin position="129"/>
        <end position="205"/>
    </location>
</feature>
<evidence type="ECO:0000256" key="2">
    <source>
        <dbReference type="ARBA" id="ARBA00009347"/>
    </source>
</evidence>
<keyword evidence="11" id="KW-1185">Reference proteome</keyword>
<dbReference type="Gene3D" id="1.10.540.10">
    <property type="entry name" value="Acyl-CoA dehydrogenase/oxidase, N-terminal domain"/>
    <property type="match status" value="1"/>
</dbReference>
<dbReference type="EMBL" id="JBBKZV010000067">
    <property type="protein sequence ID" value="MEJ8827385.1"/>
    <property type="molecule type" value="Genomic_DNA"/>
</dbReference>
<dbReference type="PANTHER" id="PTHR48083">
    <property type="entry name" value="MEDIUM-CHAIN SPECIFIC ACYL-COA DEHYDROGENASE, MITOCHONDRIAL-RELATED"/>
    <property type="match status" value="1"/>
</dbReference>
<gene>
    <name evidence="10" type="ORF">WKW80_36325</name>
</gene>
<evidence type="ECO:0000313" key="11">
    <source>
        <dbReference type="Proteomes" id="UP001363010"/>
    </source>
</evidence>
<proteinExistence type="inferred from homology"/>
<accession>A0ABU8WBP3</accession>
<evidence type="ECO:0000313" key="10">
    <source>
        <dbReference type="EMBL" id="MEJ8827385.1"/>
    </source>
</evidence>
<reference evidence="10 11" key="1">
    <citation type="submission" date="2024-03" db="EMBL/GenBank/DDBJ databases">
        <title>Novel species of the genus Variovorax.</title>
        <authorList>
            <person name="Liu Q."/>
            <person name="Xin Y.-H."/>
        </authorList>
    </citation>
    <scope>NUCLEOTIDE SEQUENCE [LARGE SCALE GENOMIC DNA]</scope>
    <source>
        <strain evidence="10 11">KACC 18501</strain>
    </source>
</reference>
<dbReference type="InterPro" id="IPR036250">
    <property type="entry name" value="AcylCo_DH-like_C"/>
</dbReference>
<dbReference type="InterPro" id="IPR050741">
    <property type="entry name" value="Acyl-CoA_dehydrogenase"/>
</dbReference>
<keyword evidence="4" id="KW-0285">Flavoprotein</keyword>
<comment type="cofactor">
    <cofactor evidence="1">
        <name>FAD</name>
        <dbReference type="ChEBI" id="CHEBI:57692"/>
    </cofactor>
</comment>
<dbReference type="InterPro" id="IPR013786">
    <property type="entry name" value="AcylCoA_DH/ox_N"/>
</dbReference>
<dbReference type="Gene3D" id="1.20.140.10">
    <property type="entry name" value="Butyryl-CoA Dehydrogenase, subunit A, domain 3"/>
    <property type="match status" value="1"/>
</dbReference>
<evidence type="ECO:0000256" key="3">
    <source>
        <dbReference type="ARBA" id="ARBA00011738"/>
    </source>
</evidence>
<feature type="domain" description="Acyl-CoA dehydrogenase/oxidase N-terminal" evidence="9">
    <location>
        <begin position="12"/>
        <end position="125"/>
    </location>
</feature>
<name>A0ABU8WBP3_9BURK</name>
<dbReference type="SUPFAM" id="SSF56645">
    <property type="entry name" value="Acyl-CoA dehydrogenase NM domain-like"/>
    <property type="match status" value="1"/>
</dbReference>
<evidence type="ECO:0000256" key="1">
    <source>
        <dbReference type="ARBA" id="ARBA00001974"/>
    </source>
</evidence>
<keyword evidence="6" id="KW-0560">Oxidoreductase</keyword>
<comment type="similarity">
    <text evidence="2">Belongs to the acyl-CoA dehydrogenase family.</text>
</comment>
<dbReference type="PANTHER" id="PTHR48083:SF13">
    <property type="entry name" value="ACYL-COA DEHYDROGENASE FAMILY MEMBER 11"/>
    <property type="match status" value="1"/>
</dbReference>
<dbReference type="InterPro" id="IPR046373">
    <property type="entry name" value="Acyl-CoA_Oxase/DH_mid-dom_sf"/>
</dbReference>
<dbReference type="Proteomes" id="UP001363010">
    <property type="component" value="Unassembled WGS sequence"/>
</dbReference>
<dbReference type="InterPro" id="IPR006091">
    <property type="entry name" value="Acyl-CoA_Oxase/DH_mid-dom"/>
</dbReference>
<evidence type="ECO:0000256" key="5">
    <source>
        <dbReference type="ARBA" id="ARBA00022827"/>
    </source>
</evidence>
<dbReference type="Pfam" id="PF02771">
    <property type="entry name" value="Acyl-CoA_dh_N"/>
    <property type="match status" value="1"/>
</dbReference>
<dbReference type="RefSeq" id="WP_340368410.1">
    <property type="nucleotide sequence ID" value="NZ_JBBKZV010000067.1"/>
</dbReference>
<keyword evidence="5" id="KW-0274">FAD</keyword>
<dbReference type="InterPro" id="IPR037069">
    <property type="entry name" value="AcylCoA_DH/ox_N_sf"/>
</dbReference>
<feature type="domain" description="Acyl-CoA dehydrogenase/oxidase C-terminal" evidence="7">
    <location>
        <begin position="234"/>
        <end position="382"/>
    </location>
</feature>
<dbReference type="Gene3D" id="2.40.110.10">
    <property type="entry name" value="Butyryl-CoA Dehydrogenase, subunit A, domain 2"/>
    <property type="match status" value="1"/>
</dbReference>
<comment type="caution">
    <text evidence="10">The sequence shown here is derived from an EMBL/GenBank/DDBJ whole genome shotgun (WGS) entry which is preliminary data.</text>
</comment>
<dbReference type="Pfam" id="PF02770">
    <property type="entry name" value="Acyl-CoA_dh_M"/>
    <property type="match status" value="1"/>
</dbReference>
<evidence type="ECO:0000259" key="7">
    <source>
        <dbReference type="Pfam" id="PF00441"/>
    </source>
</evidence>
<organism evidence="10 11">
    <name type="scientific">Variovorax humicola</name>
    <dbReference type="NCBI Taxonomy" id="1769758"/>
    <lineage>
        <taxon>Bacteria</taxon>
        <taxon>Pseudomonadati</taxon>
        <taxon>Pseudomonadota</taxon>
        <taxon>Betaproteobacteria</taxon>
        <taxon>Burkholderiales</taxon>
        <taxon>Comamonadaceae</taxon>
        <taxon>Variovorax</taxon>
    </lineage>
</organism>
<dbReference type="SUPFAM" id="SSF47203">
    <property type="entry name" value="Acyl-CoA dehydrogenase C-terminal domain-like"/>
    <property type="match status" value="1"/>
</dbReference>
<evidence type="ECO:0000259" key="9">
    <source>
        <dbReference type="Pfam" id="PF02771"/>
    </source>
</evidence>
<evidence type="ECO:0000256" key="4">
    <source>
        <dbReference type="ARBA" id="ARBA00022630"/>
    </source>
</evidence>
<dbReference type="InterPro" id="IPR009075">
    <property type="entry name" value="AcylCo_DH/oxidase_C"/>
</dbReference>